<feature type="compositionally biased region" description="Polar residues" evidence="1">
    <location>
        <begin position="9"/>
        <end position="20"/>
    </location>
</feature>
<dbReference type="EMBL" id="CAJNJA010056976">
    <property type="protein sequence ID" value="CAE7860649.1"/>
    <property type="molecule type" value="Genomic_DNA"/>
</dbReference>
<dbReference type="AlphaFoldDB" id="A0A813AA06"/>
<evidence type="ECO:0000313" key="2">
    <source>
        <dbReference type="EMBL" id="CAE7860649.1"/>
    </source>
</evidence>
<comment type="caution">
    <text evidence="2">The sequence shown here is derived from an EMBL/GenBank/DDBJ whole genome shotgun (WGS) entry which is preliminary data.</text>
</comment>
<evidence type="ECO:0000313" key="3">
    <source>
        <dbReference type="Proteomes" id="UP000601435"/>
    </source>
</evidence>
<proteinExistence type="predicted"/>
<gene>
    <name evidence="2" type="ORF">SNEC2469_LOCUS27248</name>
</gene>
<feature type="non-terminal residue" evidence="2">
    <location>
        <position position="1"/>
    </location>
</feature>
<feature type="non-terminal residue" evidence="2">
    <location>
        <position position="87"/>
    </location>
</feature>
<evidence type="ECO:0000256" key="1">
    <source>
        <dbReference type="SAM" id="MobiDB-lite"/>
    </source>
</evidence>
<accession>A0A813AA06</accession>
<organism evidence="2 3">
    <name type="scientific">Symbiodinium necroappetens</name>
    <dbReference type="NCBI Taxonomy" id="1628268"/>
    <lineage>
        <taxon>Eukaryota</taxon>
        <taxon>Sar</taxon>
        <taxon>Alveolata</taxon>
        <taxon>Dinophyceae</taxon>
        <taxon>Suessiales</taxon>
        <taxon>Symbiodiniaceae</taxon>
        <taxon>Symbiodinium</taxon>
    </lineage>
</organism>
<keyword evidence="3" id="KW-1185">Reference proteome</keyword>
<name>A0A813AA06_9DINO</name>
<sequence>AMVFAGSSACCSSLHSTDCSSGDGAPSSLGATGRQREQPGAALDHRPSPGLGSGSLTWDAHSVGAPLGCTFGQRRRGHLAAPRGTRA</sequence>
<dbReference type="Proteomes" id="UP000601435">
    <property type="component" value="Unassembled WGS sequence"/>
</dbReference>
<feature type="region of interest" description="Disordered" evidence="1">
    <location>
        <begin position="1"/>
        <end position="57"/>
    </location>
</feature>
<reference evidence="2" key="1">
    <citation type="submission" date="2021-02" db="EMBL/GenBank/DDBJ databases">
        <authorList>
            <person name="Dougan E. K."/>
            <person name="Rhodes N."/>
            <person name="Thang M."/>
            <person name="Chan C."/>
        </authorList>
    </citation>
    <scope>NUCLEOTIDE SEQUENCE</scope>
</reference>
<protein>
    <submittedName>
        <fullName evidence="2">Uncharacterized protein</fullName>
    </submittedName>
</protein>